<evidence type="ECO:0000313" key="3">
    <source>
        <dbReference type="Proteomes" id="UP000033651"/>
    </source>
</evidence>
<protein>
    <recommendedName>
        <fullName evidence="1">Protein NO VEIN C-terminal domain-containing protein</fullName>
    </recommendedName>
</protein>
<sequence length="215" mass="24226">MLTASGRSILSLADPVARMRRTIFDYIELVKPPWLSSAHRGRLNITMYVEPALRQTLHEAGLIDGEDAEAVAFWDALSAKARGLRDDLKLRTGRVGERLTIERERERTGQAPEWKSIYSDADGFDVLSVVDATDLSRLRIEVKATTDRERGSFHVTANEWAQAVSGQPYIFHLWVLSGENPILRVVNVDDIKPHVPKNFGAGLWESVCIPFDRFP</sequence>
<keyword evidence="3" id="KW-1185">Reference proteome</keyword>
<evidence type="ECO:0000313" key="2">
    <source>
        <dbReference type="EMBL" id="KJV30049.1"/>
    </source>
</evidence>
<dbReference type="AlphaFoldDB" id="A0A0F3KIX9"/>
<gene>
    <name evidence="2" type="ORF">VI08_15420</name>
</gene>
<proteinExistence type="predicted"/>
<accession>A0A0F3KIX9</accession>
<comment type="caution">
    <text evidence="2">The sequence shown here is derived from an EMBL/GenBank/DDBJ whole genome shotgun (WGS) entry which is preliminary data.</text>
</comment>
<dbReference type="PATRIC" id="fig|345309.4.peg.2691"/>
<feature type="domain" description="Protein NO VEIN C-terminal" evidence="1">
    <location>
        <begin position="96"/>
        <end position="181"/>
    </location>
</feature>
<dbReference type="Proteomes" id="UP000033651">
    <property type="component" value="Unassembled WGS sequence"/>
</dbReference>
<name>A0A0F3KIX9_9GAMM</name>
<organism evidence="2 3">
    <name type="scientific">Luteibacter yeojuensis</name>
    <dbReference type="NCBI Taxonomy" id="345309"/>
    <lineage>
        <taxon>Bacteria</taxon>
        <taxon>Pseudomonadati</taxon>
        <taxon>Pseudomonadota</taxon>
        <taxon>Gammaproteobacteria</taxon>
        <taxon>Lysobacterales</taxon>
        <taxon>Rhodanobacteraceae</taxon>
        <taxon>Luteibacter</taxon>
    </lineage>
</organism>
<dbReference type="EMBL" id="JZRB01000034">
    <property type="protein sequence ID" value="KJV30049.1"/>
    <property type="molecule type" value="Genomic_DNA"/>
</dbReference>
<reference evidence="2 3" key="1">
    <citation type="submission" date="2015-03" db="EMBL/GenBank/DDBJ databases">
        <title>Draft genome sequence of Luteibacter yeojuensis strain SU11.</title>
        <authorList>
            <person name="Sulaiman J."/>
            <person name="Priya K."/>
            <person name="Chan K.-G."/>
        </authorList>
    </citation>
    <scope>NUCLEOTIDE SEQUENCE [LARGE SCALE GENOMIC DNA]</scope>
    <source>
        <strain evidence="2 3">SU11</strain>
    </source>
</reference>
<dbReference type="InterPro" id="IPR024975">
    <property type="entry name" value="NOV_C"/>
</dbReference>
<dbReference type="Pfam" id="PF13020">
    <property type="entry name" value="NOV_C"/>
    <property type="match status" value="1"/>
</dbReference>
<evidence type="ECO:0000259" key="1">
    <source>
        <dbReference type="Pfam" id="PF13020"/>
    </source>
</evidence>